<dbReference type="PANTHER" id="PTHR43798">
    <property type="entry name" value="MONOACYLGLYCEROL LIPASE"/>
    <property type="match status" value="1"/>
</dbReference>
<dbReference type="Pfam" id="PF12697">
    <property type="entry name" value="Abhydrolase_6"/>
    <property type="match status" value="1"/>
</dbReference>
<name>A0ABN2DKN0_9ACTN</name>
<evidence type="ECO:0000259" key="1">
    <source>
        <dbReference type="Pfam" id="PF12697"/>
    </source>
</evidence>
<accession>A0ABN2DKN0</accession>
<dbReference type="EMBL" id="BAAAND010000004">
    <property type="protein sequence ID" value="GAA1579219.1"/>
    <property type="molecule type" value="Genomic_DNA"/>
</dbReference>
<sequence>MVDQAAEAFGVLVGGGVARRELDRGGGRMLRWVEAGSGTPVLLEAGATSPALSFAAVFRELAAGHRVIAYDRAGYGVSDPAPLSVGLQVDDLVALLEEVGPAVLVGHSWGGLLAQMATWERPDLIRGLVLLDPSHESYWDGFDLIPRADRTRPPASDPRYQETVDGARELAQDIARSVPDDQVDLIAACQSYLQSDEQLFTCLDEFPMILDSVGELRERRERGVWTGLPVVLLTATKGRPPEWTPRVIAAQEQLATESNGRHQVVPESGHYLQIDVPELVIACIREVGT</sequence>
<reference evidence="2 3" key="1">
    <citation type="journal article" date="2019" name="Int. J. Syst. Evol. Microbiol.">
        <title>The Global Catalogue of Microorganisms (GCM) 10K type strain sequencing project: providing services to taxonomists for standard genome sequencing and annotation.</title>
        <authorList>
            <consortium name="The Broad Institute Genomics Platform"/>
            <consortium name="The Broad Institute Genome Sequencing Center for Infectious Disease"/>
            <person name="Wu L."/>
            <person name="Ma J."/>
        </authorList>
    </citation>
    <scope>NUCLEOTIDE SEQUENCE [LARGE SCALE GENOMIC DNA]</scope>
    <source>
        <strain evidence="2 3">JCM 14304</strain>
    </source>
</reference>
<evidence type="ECO:0000313" key="2">
    <source>
        <dbReference type="EMBL" id="GAA1579219.1"/>
    </source>
</evidence>
<feature type="domain" description="AB hydrolase-1" evidence="1">
    <location>
        <begin position="45"/>
        <end position="281"/>
    </location>
</feature>
<evidence type="ECO:0000313" key="3">
    <source>
        <dbReference type="Proteomes" id="UP001500190"/>
    </source>
</evidence>
<dbReference type="InterPro" id="IPR000073">
    <property type="entry name" value="AB_hydrolase_1"/>
</dbReference>
<dbReference type="Proteomes" id="UP001500190">
    <property type="component" value="Unassembled WGS sequence"/>
</dbReference>
<dbReference type="InterPro" id="IPR050266">
    <property type="entry name" value="AB_hydrolase_sf"/>
</dbReference>
<keyword evidence="2" id="KW-0378">Hydrolase</keyword>
<keyword evidence="3" id="KW-1185">Reference proteome</keyword>
<gene>
    <name evidence="2" type="ORF">GCM10009742_24370</name>
</gene>
<protein>
    <submittedName>
        <fullName evidence="2">Alpha/beta hydrolase</fullName>
    </submittedName>
</protein>
<organism evidence="2 3">
    <name type="scientific">Kribbella karoonensis</name>
    <dbReference type="NCBI Taxonomy" id="324851"/>
    <lineage>
        <taxon>Bacteria</taxon>
        <taxon>Bacillati</taxon>
        <taxon>Actinomycetota</taxon>
        <taxon>Actinomycetes</taxon>
        <taxon>Propionibacteriales</taxon>
        <taxon>Kribbellaceae</taxon>
        <taxon>Kribbella</taxon>
    </lineage>
</organism>
<proteinExistence type="predicted"/>
<comment type="caution">
    <text evidence="2">The sequence shown here is derived from an EMBL/GenBank/DDBJ whole genome shotgun (WGS) entry which is preliminary data.</text>
</comment>
<dbReference type="SUPFAM" id="SSF53474">
    <property type="entry name" value="alpha/beta-Hydrolases"/>
    <property type="match status" value="1"/>
</dbReference>
<dbReference type="GO" id="GO:0016787">
    <property type="term" value="F:hydrolase activity"/>
    <property type="evidence" value="ECO:0007669"/>
    <property type="project" value="UniProtKB-KW"/>
</dbReference>
<dbReference type="RefSeq" id="WP_344190207.1">
    <property type="nucleotide sequence ID" value="NZ_BAAAND010000004.1"/>
</dbReference>
<dbReference type="Gene3D" id="3.40.50.1820">
    <property type="entry name" value="alpha/beta hydrolase"/>
    <property type="match status" value="1"/>
</dbReference>
<dbReference type="InterPro" id="IPR029058">
    <property type="entry name" value="AB_hydrolase_fold"/>
</dbReference>